<dbReference type="EMBL" id="AMZH03010458">
    <property type="protein sequence ID" value="RRT54726.1"/>
    <property type="molecule type" value="Genomic_DNA"/>
</dbReference>
<dbReference type="AlphaFoldDB" id="A0A426YSK2"/>
<reference evidence="2 3" key="1">
    <citation type="journal article" date="2014" name="Agronomy (Basel)">
        <title>A Draft Genome Sequence for Ensete ventricosum, the Drought-Tolerant Tree Against Hunger.</title>
        <authorList>
            <person name="Harrison J."/>
            <person name="Moore K.A."/>
            <person name="Paszkiewicz K."/>
            <person name="Jones T."/>
            <person name="Grant M."/>
            <person name="Ambacheew D."/>
            <person name="Muzemil S."/>
            <person name="Studholme D.J."/>
        </authorList>
    </citation>
    <scope>NUCLEOTIDE SEQUENCE [LARGE SCALE GENOMIC DNA]</scope>
</reference>
<gene>
    <name evidence="2" type="ORF">B296_00048969</name>
</gene>
<accession>A0A426YSK2</accession>
<evidence type="ECO:0000256" key="1">
    <source>
        <dbReference type="SAM" id="MobiDB-lite"/>
    </source>
</evidence>
<evidence type="ECO:0000313" key="2">
    <source>
        <dbReference type="EMBL" id="RRT54726.1"/>
    </source>
</evidence>
<proteinExistence type="predicted"/>
<organism evidence="2 3">
    <name type="scientific">Ensete ventricosum</name>
    <name type="common">Abyssinian banana</name>
    <name type="synonym">Musa ensete</name>
    <dbReference type="NCBI Taxonomy" id="4639"/>
    <lineage>
        <taxon>Eukaryota</taxon>
        <taxon>Viridiplantae</taxon>
        <taxon>Streptophyta</taxon>
        <taxon>Embryophyta</taxon>
        <taxon>Tracheophyta</taxon>
        <taxon>Spermatophyta</taxon>
        <taxon>Magnoliopsida</taxon>
        <taxon>Liliopsida</taxon>
        <taxon>Zingiberales</taxon>
        <taxon>Musaceae</taxon>
        <taxon>Ensete</taxon>
    </lineage>
</organism>
<feature type="compositionally biased region" description="Basic and acidic residues" evidence="1">
    <location>
        <begin position="67"/>
        <end position="77"/>
    </location>
</feature>
<evidence type="ECO:0000313" key="3">
    <source>
        <dbReference type="Proteomes" id="UP000287651"/>
    </source>
</evidence>
<feature type="region of interest" description="Disordered" evidence="1">
    <location>
        <begin position="62"/>
        <end position="88"/>
    </location>
</feature>
<protein>
    <submittedName>
        <fullName evidence="2">Uncharacterized protein</fullName>
    </submittedName>
</protein>
<sequence length="165" mass="18129">MESGKLCLLIDITADVADLTVAPRRGSEKEIERPRLTTIAFERTIERSRWYHKFHRDLAMTSKRSRSRDVGGDREASASEASPVGGANRSPHLFVLLLYPPSERSSARVCCWRSPYSLPGVVLGPRPSMAEKGGKVSSFLRGNSATKSASPKQSLHFLGYASIPV</sequence>
<dbReference type="Proteomes" id="UP000287651">
    <property type="component" value="Unassembled WGS sequence"/>
</dbReference>
<name>A0A426YSK2_ENSVE</name>
<comment type="caution">
    <text evidence="2">The sequence shown here is derived from an EMBL/GenBank/DDBJ whole genome shotgun (WGS) entry which is preliminary data.</text>
</comment>